<evidence type="ECO:0000256" key="1">
    <source>
        <dbReference type="ARBA" id="ARBA00001393"/>
    </source>
</evidence>
<dbReference type="PANTHER" id="PTHR43622">
    <property type="entry name" value="3-DEHYDROQUINATE SYNTHASE"/>
    <property type="match status" value="1"/>
</dbReference>
<evidence type="ECO:0000256" key="12">
    <source>
        <dbReference type="ARBA" id="ARBA00022833"/>
    </source>
</evidence>
<feature type="binding site" evidence="17">
    <location>
        <begin position="69"/>
        <end position="74"/>
    </location>
    <ligand>
        <name>NAD(+)</name>
        <dbReference type="ChEBI" id="CHEBI:57540"/>
    </ligand>
</feature>
<evidence type="ECO:0000256" key="16">
    <source>
        <dbReference type="ARBA" id="ARBA00023285"/>
    </source>
</evidence>
<reference evidence="20 21" key="1">
    <citation type="submission" date="2020-10" db="EMBL/GenBank/DDBJ databases">
        <title>Complete genome sequence of Corynebacterium massiliense DSM 45435, type strain of Corynebacterium massiliense.</title>
        <authorList>
            <person name="Busche T."/>
            <person name="Kalinowski J."/>
            <person name="Ruckert C."/>
        </authorList>
    </citation>
    <scope>NUCLEOTIDE SEQUENCE [LARGE SCALE GENOMIC DNA]</scope>
    <source>
        <strain evidence="20 21">DSM 45435</strain>
    </source>
</reference>
<keyword evidence="13 17" id="KW-0520">NAD</keyword>
<keyword evidence="10 17" id="KW-0479">Metal-binding</keyword>
<name>A0ABY7UA13_9CORY</name>
<evidence type="ECO:0000256" key="15">
    <source>
        <dbReference type="ARBA" id="ARBA00023239"/>
    </source>
</evidence>
<dbReference type="PANTHER" id="PTHR43622:SF7">
    <property type="entry name" value="3-DEHYDROQUINATE SYNTHASE, CHLOROPLASTIC"/>
    <property type="match status" value="1"/>
</dbReference>
<gene>
    <name evidence="17 20" type="primary">aroB</name>
    <name evidence="20" type="ORF">CMASS_05760</name>
</gene>
<feature type="domain" description="3-dehydroquinate synthase C-terminal" evidence="19">
    <location>
        <begin position="179"/>
        <end position="320"/>
    </location>
</feature>
<sequence length="365" mass="39215">MSEIRVEGAAPYSVHLGERMEGKVARCAAKLGAQRAVMYAQPAVLTAAQKISTELERIGIRSTIVTVPDAEQAKTPQNLLAAWERLGELGITRGDVIIGVGGGAVTDFAGFVAATWMRGIPVIQVPTTLLGMVDAAVGGKTGINLTAGKNLVGAFHEPAGVFLDTFALRSLPRAELVAGSAEIIKTGFIRDPRILELYENDPESCLDVDGALPELIQRSVAVKAEVAGRDLKESGLREILNYGHTFGHAVEQAEDYRWRHGNAVAVGMMYVAHLAHARGLVGKDLVSRHRDILASVGLPTGYAKTPFDQLLTVMRRDKKVRRGVIRFVALAGVGNVVRIEDATDAEMESAYLAVAREGSRQIHPR</sequence>
<keyword evidence="12 17" id="KW-0862">Zinc</keyword>
<comment type="cofactor">
    <cofactor evidence="17">
        <name>Co(2+)</name>
        <dbReference type="ChEBI" id="CHEBI:48828"/>
    </cofactor>
    <cofactor evidence="17">
        <name>Zn(2+)</name>
        <dbReference type="ChEBI" id="CHEBI:29105"/>
    </cofactor>
    <text evidence="17">Binds 1 divalent metal cation per subunit. Can use either Co(2+) or Zn(2+).</text>
</comment>
<dbReference type="GO" id="GO:0003856">
    <property type="term" value="F:3-dehydroquinate synthase activity"/>
    <property type="evidence" value="ECO:0007669"/>
    <property type="project" value="UniProtKB-EC"/>
</dbReference>
<keyword evidence="11 17" id="KW-0547">Nucleotide-binding</keyword>
<feature type="domain" description="3-dehydroquinate synthase N-terminal" evidence="18">
    <location>
        <begin position="65"/>
        <end position="176"/>
    </location>
</feature>
<comment type="cofactor">
    <cofactor evidence="2 17">
        <name>NAD(+)</name>
        <dbReference type="ChEBI" id="CHEBI:57540"/>
    </cofactor>
</comment>
<comment type="subcellular location">
    <subcellularLocation>
        <location evidence="3 17">Cytoplasm</location>
    </subcellularLocation>
</comment>
<dbReference type="Gene3D" id="3.40.50.1970">
    <property type="match status" value="1"/>
</dbReference>
<dbReference type="NCBIfam" id="TIGR01357">
    <property type="entry name" value="aroB"/>
    <property type="match status" value="1"/>
</dbReference>
<feature type="binding site" evidence="17">
    <location>
        <begin position="103"/>
        <end position="107"/>
    </location>
    <ligand>
        <name>NAD(+)</name>
        <dbReference type="ChEBI" id="CHEBI:57540"/>
    </ligand>
</feature>
<keyword evidence="8 17" id="KW-0963">Cytoplasm</keyword>
<evidence type="ECO:0000259" key="18">
    <source>
        <dbReference type="Pfam" id="PF01761"/>
    </source>
</evidence>
<organism evidence="20 21">
    <name type="scientific">Corynebacterium massiliense DSM 45435</name>
    <dbReference type="NCBI Taxonomy" id="1121364"/>
    <lineage>
        <taxon>Bacteria</taxon>
        <taxon>Bacillati</taxon>
        <taxon>Actinomycetota</taxon>
        <taxon>Actinomycetes</taxon>
        <taxon>Mycobacteriales</taxon>
        <taxon>Corynebacteriaceae</taxon>
        <taxon>Corynebacterium</taxon>
    </lineage>
</organism>
<evidence type="ECO:0000256" key="14">
    <source>
        <dbReference type="ARBA" id="ARBA00023141"/>
    </source>
</evidence>
<dbReference type="HAMAP" id="MF_00110">
    <property type="entry name" value="DHQ_synthase"/>
    <property type="match status" value="1"/>
</dbReference>
<dbReference type="SUPFAM" id="SSF56796">
    <property type="entry name" value="Dehydroquinate synthase-like"/>
    <property type="match status" value="1"/>
</dbReference>
<feature type="binding site" evidence="17">
    <location>
        <position position="244"/>
    </location>
    <ligand>
        <name>Zn(2+)</name>
        <dbReference type="ChEBI" id="CHEBI:29105"/>
    </ligand>
</feature>
<evidence type="ECO:0000256" key="17">
    <source>
        <dbReference type="HAMAP-Rule" id="MF_00110"/>
    </source>
</evidence>
<protein>
    <recommendedName>
        <fullName evidence="7 17">3-dehydroquinate synthase</fullName>
        <shortName evidence="17">DHQS</shortName>
        <ecNumber evidence="6 17">4.2.3.4</ecNumber>
    </recommendedName>
</protein>
<dbReference type="Pfam" id="PF01761">
    <property type="entry name" value="DHQ_synthase"/>
    <property type="match status" value="1"/>
</dbReference>
<evidence type="ECO:0000256" key="9">
    <source>
        <dbReference type="ARBA" id="ARBA00022605"/>
    </source>
</evidence>
<evidence type="ECO:0000256" key="11">
    <source>
        <dbReference type="ARBA" id="ARBA00022741"/>
    </source>
</evidence>
<keyword evidence="16 17" id="KW-0170">Cobalt</keyword>
<feature type="binding site" evidence="17">
    <location>
        <begin position="127"/>
        <end position="128"/>
    </location>
    <ligand>
        <name>NAD(+)</name>
        <dbReference type="ChEBI" id="CHEBI:57540"/>
    </ligand>
</feature>
<dbReference type="Pfam" id="PF24621">
    <property type="entry name" value="DHQS_C"/>
    <property type="match status" value="1"/>
</dbReference>
<feature type="binding site" evidence="17">
    <location>
        <position position="182"/>
    </location>
    <ligand>
        <name>Zn(2+)</name>
        <dbReference type="ChEBI" id="CHEBI:29105"/>
    </ligand>
</feature>
<keyword evidence="14 17" id="KW-0057">Aromatic amino acid biosynthesis</keyword>
<keyword evidence="21" id="KW-1185">Reference proteome</keyword>
<evidence type="ECO:0000313" key="21">
    <source>
        <dbReference type="Proteomes" id="UP001220064"/>
    </source>
</evidence>
<evidence type="ECO:0000256" key="3">
    <source>
        <dbReference type="ARBA" id="ARBA00004496"/>
    </source>
</evidence>
<evidence type="ECO:0000256" key="4">
    <source>
        <dbReference type="ARBA" id="ARBA00004661"/>
    </source>
</evidence>
<accession>A0ABY7UA13</accession>
<evidence type="ECO:0000256" key="8">
    <source>
        <dbReference type="ARBA" id="ARBA00022490"/>
    </source>
</evidence>
<evidence type="ECO:0000256" key="6">
    <source>
        <dbReference type="ARBA" id="ARBA00013031"/>
    </source>
</evidence>
<keyword evidence="9 17" id="KW-0028">Amino-acid biosynthesis</keyword>
<evidence type="ECO:0000256" key="7">
    <source>
        <dbReference type="ARBA" id="ARBA00017684"/>
    </source>
</evidence>
<feature type="binding site" evidence="17">
    <location>
        <position position="140"/>
    </location>
    <ligand>
        <name>NAD(+)</name>
        <dbReference type="ChEBI" id="CHEBI:57540"/>
    </ligand>
</feature>
<dbReference type="InterPro" id="IPR030960">
    <property type="entry name" value="DHQS/DOIS_N"/>
</dbReference>
<dbReference type="EMBL" id="CP063189">
    <property type="protein sequence ID" value="WCZ32593.1"/>
    <property type="molecule type" value="Genomic_DNA"/>
</dbReference>
<dbReference type="Gene3D" id="1.20.1090.10">
    <property type="entry name" value="Dehydroquinate synthase-like - alpha domain"/>
    <property type="match status" value="1"/>
</dbReference>
<proteinExistence type="inferred from homology"/>
<feature type="binding site" evidence="17">
    <location>
        <position position="149"/>
    </location>
    <ligand>
        <name>NAD(+)</name>
        <dbReference type="ChEBI" id="CHEBI:57540"/>
    </ligand>
</feature>
<evidence type="ECO:0000256" key="5">
    <source>
        <dbReference type="ARBA" id="ARBA00005412"/>
    </source>
</evidence>
<evidence type="ECO:0000256" key="13">
    <source>
        <dbReference type="ARBA" id="ARBA00023027"/>
    </source>
</evidence>
<dbReference type="InterPro" id="IPR050071">
    <property type="entry name" value="Dehydroquinate_synthase"/>
</dbReference>
<dbReference type="CDD" id="cd08195">
    <property type="entry name" value="DHQS"/>
    <property type="match status" value="1"/>
</dbReference>
<dbReference type="EC" id="4.2.3.4" evidence="6 17"/>
<dbReference type="InterPro" id="IPR030963">
    <property type="entry name" value="DHQ_synth_fam"/>
</dbReference>
<evidence type="ECO:0000313" key="20">
    <source>
        <dbReference type="EMBL" id="WCZ32593.1"/>
    </source>
</evidence>
<comment type="function">
    <text evidence="17">Catalyzes the conversion of 3-deoxy-D-arabino-heptulosonate 7-phosphate (DAHP) to dehydroquinate (DHQ).</text>
</comment>
<evidence type="ECO:0000256" key="2">
    <source>
        <dbReference type="ARBA" id="ARBA00001911"/>
    </source>
</evidence>
<feature type="binding site" evidence="17">
    <location>
        <position position="260"/>
    </location>
    <ligand>
        <name>Zn(2+)</name>
        <dbReference type="ChEBI" id="CHEBI:29105"/>
    </ligand>
</feature>
<dbReference type="RefSeq" id="WP_022862067.1">
    <property type="nucleotide sequence ID" value="NZ_ATVG01000001.1"/>
</dbReference>
<keyword evidence="15 17" id="KW-0456">Lyase</keyword>
<comment type="caution">
    <text evidence="17">Lacks conserved residue(s) required for the propagation of feature annotation.</text>
</comment>
<comment type="similarity">
    <text evidence="5 17">Belongs to the sugar phosphate cyclases superfamily. Dehydroquinate synthase family.</text>
</comment>
<evidence type="ECO:0000259" key="19">
    <source>
        <dbReference type="Pfam" id="PF24621"/>
    </source>
</evidence>
<dbReference type="InterPro" id="IPR016037">
    <property type="entry name" value="DHQ_synth_AroB"/>
</dbReference>
<comment type="pathway">
    <text evidence="4 17">Metabolic intermediate biosynthesis; chorismate biosynthesis; chorismate from D-erythrose 4-phosphate and phosphoenolpyruvate: step 2/7.</text>
</comment>
<dbReference type="InterPro" id="IPR056179">
    <property type="entry name" value="DHQS_C"/>
</dbReference>
<dbReference type="PIRSF" id="PIRSF001455">
    <property type="entry name" value="DHQ_synth"/>
    <property type="match status" value="1"/>
</dbReference>
<evidence type="ECO:0000256" key="10">
    <source>
        <dbReference type="ARBA" id="ARBA00022723"/>
    </source>
</evidence>
<comment type="catalytic activity">
    <reaction evidence="1 17">
        <text>7-phospho-2-dehydro-3-deoxy-D-arabino-heptonate = 3-dehydroquinate + phosphate</text>
        <dbReference type="Rhea" id="RHEA:21968"/>
        <dbReference type="ChEBI" id="CHEBI:32364"/>
        <dbReference type="ChEBI" id="CHEBI:43474"/>
        <dbReference type="ChEBI" id="CHEBI:58394"/>
        <dbReference type="EC" id="4.2.3.4"/>
    </reaction>
</comment>
<dbReference type="Proteomes" id="UP001220064">
    <property type="component" value="Chromosome"/>
</dbReference>